<dbReference type="PANTHER" id="PTHR47839:SF1">
    <property type="entry name" value="DOMAIN PROTEIN, PUTATIVE (AFU_ORTHOLOGUE AFUA_6G04830)-RELATED"/>
    <property type="match status" value="1"/>
</dbReference>
<feature type="domain" description="Sacsin/Nov" evidence="3">
    <location>
        <begin position="27"/>
        <end position="149"/>
    </location>
</feature>
<feature type="region of interest" description="Disordered" evidence="2">
    <location>
        <begin position="1472"/>
        <end position="1493"/>
    </location>
</feature>
<dbReference type="EMBL" id="MCBQ01010586">
    <property type="protein sequence ID" value="RKF71252.1"/>
    <property type="molecule type" value="Genomic_DNA"/>
</dbReference>
<dbReference type="STRING" id="62708.A0A420I9K5"/>
<keyword evidence="5" id="KW-1185">Reference proteome</keyword>
<dbReference type="InterPro" id="IPR022155">
    <property type="entry name" value="DUF3684"/>
</dbReference>
<name>A0A420I9K5_9PEZI</name>
<dbReference type="NCBIfam" id="NF047352">
    <property type="entry name" value="P_loop_sacsin"/>
    <property type="match status" value="1"/>
</dbReference>
<dbReference type="PANTHER" id="PTHR47839">
    <property type="entry name" value="DOMAIN PROTEIN, PUTATIVE (AFU_ORTHOLOGUE AFUA_6G04830)-RELATED"/>
    <property type="match status" value="1"/>
</dbReference>
<dbReference type="Proteomes" id="UP000283383">
    <property type="component" value="Unassembled WGS sequence"/>
</dbReference>
<dbReference type="Pfam" id="PF12449">
    <property type="entry name" value="DUF3684"/>
    <property type="match status" value="1"/>
</dbReference>
<feature type="compositionally biased region" description="Polar residues" evidence="2">
    <location>
        <begin position="1482"/>
        <end position="1493"/>
    </location>
</feature>
<dbReference type="Gene3D" id="3.30.565.10">
    <property type="entry name" value="Histidine kinase-like ATPase, C-terminal domain"/>
    <property type="match status" value="1"/>
</dbReference>
<evidence type="ECO:0000256" key="1">
    <source>
        <dbReference type="SAM" id="Coils"/>
    </source>
</evidence>
<gene>
    <name evidence="4" type="ORF">GcM3_105004</name>
</gene>
<evidence type="ECO:0000313" key="4">
    <source>
        <dbReference type="EMBL" id="RKF71252.1"/>
    </source>
</evidence>
<evidence type="ECO:0000259" key="3">
    <source>
        <dbReference type="Pfam" id="PF25794"/>
    </source>
</evidence>
<proteinExistence type="predicted"/>
<keyword evidence="1" id="KW-0175">Coiled coil</keyword>
<evidence type="ECO:0000256" key="2">
    <source>
        <dbReference type="SAM" id="MobiDB-lite"/>
    </source>
</evidence>
<evidence type="ECO:0000313" key="5">
    <source>
        <dbReference type="Proteomes" id="UP000283383"/>
    </source>
</evidence>
<feature type="coiled-coil region" evidence="1">
    <location>
        <begin position="1420"/>
        <end position="1454"/>
    </location>
</feature>
<feature type="region of interest" description="Disordered" evidence="2">
    <location>
        <begin position="1521"/>
        <end position="1547"/>
    </location>
</feature>
<reference evidence="4 5" key="1">
    <citation type="journal article" date="2018" name="BMC Genomics">
        <title>Comparative genome analyses reveal sequence features reflecting distinct modes of host-adaptation between dicot and monocot powdery mildew.</title>
        <authorList>
            <person name="Wu Y."/>
            <person name="Ma X."/>
            <person name="Pan Z."/>
            <person name="Kale S.D."/>
            <person name="Song Y."/>
            <person name="King H."/>
            <person name="Zhang Q."/>
            <person name="Presley C."/>
            <person name="Deng X."/>
            <person name="Wei C.I."/>
            <person name="Xiao S."/>
        </authorList>
    </citation>
    <scope>NUCLEOTIDE SEQUENCE [LARGE SCALE GENOMIC DNA]</scope>
    <source>
        <strain evidence="4">UMSG3</strain>
    </source>
</reference>
<dbReference type="SUPFAM" id="SSF55874">
    <property type="entry name" value="ATPase domain of HSP90 chaperone/DNA topoisomerase II/histidine kinase"/>
    <property type="match status" value="1"/>
</dbReference>
<dbReference type="InterPro" id="IPR058210">
    <property type="entry name" value="SACS/Nov_dom"/>
</dbReference>
<sequence length="1760" mass="196984">MDYIKLRAVALKDGDDEEAVTVNTRALIDKVLARYSGEWTTLRELIQNAADAQASTVTIKFDTLPSIQIPTPSSTNSSEILKHTLQNHTLQRLVVSNDGQNFGANDWSRLKRIAEGNPDETKIGAFGVGFYSVFSECEDPFVSSGNEAMAFYWKGNSLFTKRVQLPPEQGNPGTSFVLDYRNTTSPLPNLISLAQFLATSLTFVALSKIELWVDAWKIISVQKKPAPSIEIPIARDLETRTKGGFMRVHSLERESIQMDATFMNVVSWKPSLTSVSKLGGSEIQYGSSNNDIPSLRSFFSRLTSGSTQAQNKSKLTRDEKQLQDIILEDLTALTTTHVFLRVTTAVIQSSVGGSFAAELERATKKPPPRSTKIAILTSSYDQAEASSKVNPVARSVDIFASVLPGTKPGGRVFIGFPTHQTTGAGIHLSAQSVIPTVERESIDLNARWVRSWNEEMLRASGIIARLAFSSEMADFAIKIKNSAEKSGTKSKMSKAEISAYMNEAFHILNTFTFGESTPSSKVSQIIEEAFWTAYRQPSIEIYSSCGVLMTSKVRLTTEDLSGFVEGIPVVPAQLAEHPFVIKLKNFGLLTEITISDVKKELEAKALDKDQLSKFIGWAINKVITGEIEDREIRSLFDVAVATTGDKEGSEIVALSGIKNFHNVNLIPSDVPLPESTIPFYFTKSYSFDRLRNLGWEQLEIVPWLHYLIETNNRRPSEQDLKTSVPFAAHILQILSKSWETLNQSSKNTVISLLQPISVIPTKSGMKKPSEAFLANVKLFEDLPTVVSCPAVKEKFLAAIGVRKTVDLETIFNRLLSPNPDALNGGKSSNCRHMEVIKYLASVKDDIPPEDMKKLKNSPICPAETGPPGNESTKGTLELFKVSELFEPKDAIRDLKLPVIQWPGPPGSYRARSIEGRFLSSLGLRIFPSVPELINLMASEDSVISDKAMFYFIAHHHTNGYASFQMSSTTKKFLPLLGEQKRVSPSECYTNERCSILGFKILKRELAAHANKFGVATDPPMDICVERLVKNPPRDVRSATLLFQYFSERLGEIGTSHVLRLEQSSIVPVRVAKSISDTNVSEDLKKVSSLRLLTPKQCYLGTPTTYGEIFDFVDFGNAANTFLLRCGSKNEPTTLELATLACKEPARLLGIMKSPENYLSLLRNFADELPQLKRDKELFKKMRQSKWLLASFEISTTKDKLKIQQSDRGEEVYDSDPEDNEETKIKEYQLARPDQIIVNDNYTSYRLFKQSLISAPEEEKLEDFYLALGAQTLNSLVQEDLRLGQPYDRQNSAVKIRSHILERSKLFLYEHKRESIRHDVKWLEKNLSVQVVNSIALRRSLKGHSLSHTEKRLAACNNDFRNGWTLYITPGEYDSYQISQSLCRILLERPNHSSYLTFESFLSLNLYQLRSRGYNVERILRAKAAEQRIAEEERKKQLEAEQKLIREQEDQWKKSQMLPVPIRKEQTNLIENKMPGAFDDSSPENSPFSSQNKTANGIFSGLSKRLGLNNLANGEIQEQLTSFLGNNSSQTKDRPRDPPSYEEASKGSVYSPATLQQNLLNAIQSSRAHDSNILFSPPSTQIIKEQASYCDSKSAQDIYFLAEANNGTRIYVSKTATVNSRELLSTNVDALNKFAGLLHEVADIYSLPRKAIHIFIDEAGSTIAFNSSGSIFCNFRFFKQLHSNRASQSEGKVVATSYWWVVVAHELAHNVVAAHNSEHSFYTESLIGNFFPKMMAKAITYQEISELSAPTDNQKQRSLLD</sequence>
<accession>A0A420I9K5</accession>
<organism evidence="4 5">
    <name type="scientific">Golovinomyces cichoracearum</name>
    <dbReference type="NCBI Taxonomy" id="62708"/>
    <lineage>
        <taxon>Eukaryota</taxon>
        <taxon>Fungi</taxon>
        <taxon>Dikarya</taxon>
        <taxon>Ascomycota</taxon>
        <taxon>Pezizomycotina</taxon>
        <taxon>Leotiomycetes</taxon>
        <taxon>Erysiphales</taxon>
        <taxon>Erysiphaceae</taxon>
        <taxon>Golovinomyces</taxon>
    </lineage>
</organism>
<dbReference type="Pfam" id="PF25794">
    <property type="entry name" value="SACS"/>
    <property type="match status" value="1"/>
</dbReference>
<comment type="caution">
    <text evidence="4">The sequence shown here is derived from an EMBL/GenBank/DDBJ whole genome shotgun (WGS) entry which is preliminary data.</text>
</comment>
<dbReference type="InterPro" id="IPR036890">
    <property type="entry name" value="HATPase_C_sf"/>
</dbReference>
<feature type="compositionally biased region" description="Basic and acidic residues" evidence="2">
    <location>
        <begin position="1530"/>
        <end position="1544"/>
    </location>
</feature>
<protein>
    <submittedName>
        <fullName evidence="4">Putative neutral zinc metallopeptidase protein</fullName>
    </submittedName>
</protein>